<sequence>MFLAKVIGTLVSTKKDDRLIGSKLLIIRKINEFEEEEKDTLVAVDTVGAGNGEIVLVITGSGARLLEDNIDTPIDTAIVGIVDYLEVSKK</sequence>
<reference evidence="1 2" key="1">
    <citation type="submission" date="2021-06" db="EMBL/GenBank/DDBJ databases">
        <title>Clostridia strains as spoilage organisms.</title>
        <authorList>
            <person name="Wambui J."/>
            <person name="Stephan R."/>
            <person name="Stevens M.J.A."/>
        </authorList>
    </citation>
    <scope>NUCLEOTIDE SEQUENCE [LARGE SCALE GENOMIC DNA]</scope>
    <source>
        <strain evidence="1 2">DSM 14204</strain>
    </source>
</reference>
<dbReference type="Proteomes" id="UP000776252">
    <property type="component" value="Unassembled WGS sequence"/>
</dbReference>
<accession>A0ABS6BPK2</accession>
<dbReference type="PANTHER" id="PTHR36539">
    <property type="entry name" value="ETHANOLAMINE UTILIZATION PROTEIN EUTN"/>
    <property type="match status" value="1"/>
</dbReference>
<dbReference type="PROSITE" id="PS51932">
    <property type="entry name" value="BMV"/>
    <property type="match status" value="1"/>
</dbReference>
<organism evidence="1 2">
    <name type="scientific">Clostridium frigoris</name>
    <dbReference type="NCBI Taxonomy" id="205327"/>
    <lineage>
        <taxon>Bacteria</taxon>
        <taxon>Bacillati</taxon>
        <taxon>Bacillota</taxon>
        <taxon>Clostridia</taxon>
        <taxon>Eubacteriales</taxon>
        <taxon>Clostridiaceae</taxon>
        <taxon>Clostridium</taxon>
    </lineage>
</organism>
<dbReference type="EMBL" id="JAHLDV010000004">
    <property type="protein sequence ID" value="MBU3158837.1"/>
    <property type="molecule type" value="Genomic_DNA"/>
</dbReference>
<name>A0ABS6BPK2_9CLOT</name>
<dbReference type="Pfam" id="PF03319">
    <property type="entry name" value="EutN_CcmL"/>
    <property type="match status" value="1"/>
</dbReference>
<evidence type="ECO:0000313" key="2">
    <source>
        <dbReference type="Proteomes" id="UP000776252"/>
    </source>
</evidence>
<dbReference type="InterPro" id="IPR004992">
    <property type="entry name" value="EutN_CcmL"/>
</dbReference>
<dbReference type="CDD" id="cd01614">
    <property type="entry name" value="EutN_CcmL"/>
    <property type="match status" value="1"/>
</dbReference>
<gene>
    <name evidence="1" type="ORF">KPL37_03480</name>
</gene>
<keyword evidence="2" id="KW-1185">Reference proteome</keyword>
<dbReference type="PANTHER" id="PTHR36539:SF1">
    <property type="entry name" value="BACTERIAL MICROCOMPARTMENT SHELL VERTEX PROTEIN EUTN"/>
    <property type="match status" value="1"/>
</dbReference>
<dbReference type="RefSeq" id="WP_216146042.1">
    <property type="nucleotide sequence ID" value="NZ_JAHLDV010000004.1"/>
</dbReference>
<protein>
    <submittedName>
        <fullName evidence="1">EutN/CcmL family microcompartment protein</fullName>
    </submittedName>
</protein>
<proteinExistence type="predicted"/>
<comment type="caution">
    <text evidence="1">The sequence shown here is derived from an EMBL/GenBank/DDBJ whole genome shotgun (WGS) entry which is preliminary data.</text>
</comment>
<evidence type="ECO:0000313" key="1">
    <source>
        <dbReference type="EMBL" id="MBU3158837.1"/>
    </source>
</evidence>